<dbReference type="AlphaFoldDB" id="A0A1A2U2B2"/>
<name>A0A1A2U2B2_MYCSC</name>
<evidence type="ECO:0000313" key="1">
    <source>
        <dbReference type="EMBL" id="OBH82948.1"/>
    </source>
</evidence>
<protein>
    <submittedName>
        <fullName evidence="1">Uncharacterized protein</fullName>
    </submittedName>
</protein>
<dbReference type="RefSeq" id="WP_067312088.1">
    <property type="nucleotide sequence ID" value="NZ_LZJY01000473.1"/>
</dbReference>
<comment type="caution">
    <text evidence="1">The sequence shown here is derived from an EMBL/GenBank/DDBJ whole genome shotgun (WGS) entry which is preliminary data.</text>
</comment>
<proteinExistence type="predicted"/>
<accession>A0A1A2U2B2</accession>
<dbReference type="Proteomes" id="UP000092207">
    <property type="component" value="Unassembled WGS sequence"/>
</dbReference>
<organism evidence="1 2">
    <name type="scientific">Mycobacterium scrofulaceum</name>
    <dbReference type="NCBI Taxonomy" id="1783"/>
    <lineage>
        <taxon>Bacteria</taxon>
        <taxon>Bacillati</taxon>
        <taxon>Actinomycetota</taxon>
        <taxon>Actinomycetes</taxon>
        <taxon>Mycobacteriales</taxon>
        <taxon>Mycobacteriaceae</taxon>
        <taxon>Mycobacterium</taxon>
    </lineage>
</organism>
<dbReference type="EMBL" id="LZJY01000473">
    <property type="protein sequence ID" value="OBH82948.1"/>
    <property type="molecule type" value="Genomic_DNA"/>
</dbReference>
<gene>
    <name evidence="1" type="ORF">A5679_05305</name>
</gene>
<evidence type="ECO:0000313" key="2">
    <source>
        <dbReference type="Proteomes" id="UP000092207"/>
    </source>
</evidence>
<reference evidence="1 2" key="1">
    <citation type="submission" date="2016-06" db="EMBL/GenBank/DDBJ databases">
        <authorList>
            <person name="Kjaerup R.B."/>
            <person name="Dalgaard T.S."/>
            <person name="Juul-Madsen H.R."/>
        </authorList>
    </citation>
    <scope>NUCLEOTIDE SEQUENCE [LARGE SCALE GENOMIC DNA]</scope>
    <source>
        <strain evidence="1 2">E2838</strain>
    </source>
</reference>
<sequence>MLERELNRIADIAVETVNVTVLHVRRIVGALCTALGRAKREVGDLAWDYSDLATSVRFSARSSRAATGDEGQVIRSEHAADVISIDLHRRKAN</sequence>